<dbReference type="Proteomes" id="UP000214720">
    <property type="component" value="Unassembled WGS sequence"/>
</dbReference>
<gene>
    <name evidence="1" type="ORF">BSU04_04230</name>
</gene>
<comment type="caution">
    <text evidence="1">The sequence shown here is derived from an EMBL/GenBank/DDBJ whole genome shotgun (WGS) entry which is preliminary data.</text>
</comment>
<dbReference type="EMBL" id="MTHB01000027">
    <property type="protein sequence ID" value="OXC80004.1"/>
    <property type="molecule type" value="Genomic_DNA"/>
</dbReference>
<name>A0A226X9A1_CABSO</name>
<reference evidence="2" key="1">
    <citation type="submission" date="2017-01" db="EMBL/GenBank/DDBJ databases">
        <title>Genome Analysis of Deinococcus marmoris KOPRI26562.</title>
        <authorList>
            <person name="Kim J.H."/>
            <person name="Oh H.-M."/>
        </authorList>
    </citation>
    <scope>NUCLEOTIDE SEQUENCE [LARGE SCALE GENOMIC DNA]</scope>
    <source>
        <strain evidence="2">PAMC 26633</strain>
    </source>
</reference>
<protein>
    <submittedName>
        <fullName evidence="1">Uncharacterized protein</fullName>
    </submittedName>
</protein>
<organism evidence="1 2">
    <name type="scientific">Caballeronia sordidicola</name>
    <name type="common">Burkholderia sordidicola</name>
    <dbReference type="NCBI Taxonomy" id="196367"/>
    <lineage>
        <taxon>Bacteria</taxon>
        <taxon>Pseudomonadati</taxon>
        <taxon>Pseudomonadota</taxon>
        <taxon>Betaproteobacteria</taxon>
        <taxon>Burkholderiales</taxon>
        <taxon>Burkholderiaceae</taxon>
        <taxon>Caballeronia</taxon>
    </lineage>
</organism>
<dbReference type="AlphaFoldDB" id="A0A226X9A1"/>
<sequence>MPDAKKPFRRNAERLFQKLLNRYAGEFEYLSVDGADLTG</sequence>
<proteinExistence type="predicted"/>
<accession>A0A226X9A1</accession>
<evidence type="ECO:0000313" key="1">
    <source>
        <dbReference type="EMBL" id="OXC80004.1"/>
    </source>
</evidence>
<evidence type="ECO:0000313" key="2">
    <source>
        <dbReference type="Proteomes" id="UP000214720"/>
    </source>
</evidence>